<feature type="region of interest" description="Disordered" evidence="1">
    <location>
        <begin position="1"/>
        <end position="25"/>
    </location>
</feature>
<reference evidence="2" key="2">
    <citation type="journal article" date="2015" name="Fish Shellfish Immunol.">
        <title>Early steps in the European eel (Anguilla anguilla)-Vibrio vulnificus interaction in the gills: Role of the RtxA13 toxin.</title>
        <authorList>
            <person name="Callol A."/>
            <person name="Pajuelo D."/>
            <person name="Ebbesson L."/>
            <person name="Teles M."/>
            <person name="MacKenzie S."/>
            <person name="Amaro C."/>
        </authorList>
    </citation>
    <scope>NUCLEOTIDE SEQUENCE</scope>
</reference>
<name>A0A0E9UEP2_ANGAN</name>
<protein>
    <submittedName>
        <fullName evidence="2">Uncharacterized protein</fullName>
    </submittedName>
</protein>
<proteinExistence type="predicted"/>
<reference evidence="2" key="1">
    <citation type="submission" date="2014-11" db="EMBL/GenBank/DDBJ databases">
        <authorList>
            <person name="Amaro Gonzalez C."/>
        </authorList>
    </citation>
    <scope>NUCLEOTIDE SEQUENCE</scope>
</reference>
<sequence>MHQVLSRDNEALRIPKQSHRIDADT</sequence>
<dbReference type="AlphaFoldDB" id="A0A0E9UEP2"/>
<evidence type="ECO:0000256" key="1">
    <source>
        <dbReference type="SAM" id="MobiDB-lite"/>
    </source>
</evidence>
<organism evidence="2">
    <name type="scientific">Anguilla anguilla</name>
    <name type="common">European freshwater eel</name>
    <name type="synonym">Muraena anguilla</name>
    <dbReference type="NCBI Taxonomy" id="7936"/>
    <lineage>
        <taxon>Eukaryota</taxon>
        <taxon>Metazoa</taxon>
        <taxon>Chordata</taxon>
        <taxon>Craniata</taxon>
        <taxon>Vertebrata</taxon>
        <taxon>Euteleostomi</taxon>
        <taxon>Actinopterygii</taxon>
        <taxon>Neopterygii</taxon>
        <taxon>Teleostei</taxon>
        <taxon>Anguilliformes</taxon>
        <taxon>Anguillidae</taxon>
        <taxon>Anguilla</taxon>
    </lineage>
</organism>
<evidence type="ECO:0000313" key="2">
    <source>
        <dbReference type="EMBL" id="JAH64237.1"/>
    </source>
</evidence>
<accession>A0A0E9UEP2</accession>
<dbReference type="EMBL" id="GBXM01044340">
    <property type="protein sequence ID" value="JAH64237.1"/>
    <property type="molecule type" value="Transcribed_RNA"/>
</dbReference>